<dbReference type="EMBL" id="CP127389">
    <property type="protein sequence ID" value="WIV89783.1"/>
    <property type="molecule type" value="Genomic_DNA"/>
</dbReference>
<reference evidence="1 2" key="1">
    <citation type="submission" date="2023-06" db="EMBL/GenBank/DDBJ databases">
        <title>Proteus appendicitidis sp. nov., isolated from the appendiceal pus of an appendicitis patient in Yongzhou, China.</title>
        <authorList>
            <person name="Cai X."/>
        </authorList>
    </citation>
    <scope>NUCLEOTIDE SEQUENCE [LARGE SCALE GENOMIC DNA]</scope>
    <source>
        <strain evidence="1 2">HZ0627</strain>
    </source>
</reference>
<sequence length="66" mass="7291">MNGLIVIDEISTAPEITGAPISTARCCQLGKDMSSPNNLREIQPHFFESKTDELIRMVMLNKQVSA</sequence>
<evidence type="ECO:0000313" key="1">
    <source>
        <dbReference type="EMBL" id="WIV89783.1"/>
    </source>
</evidence>
<name>A0ABY8YBZ9_9GAMM</name>
<accession>A0ABY8YBZ9</accession>
<proteinExistence type="predicted"/>
<evidence type="ECO:0000313" key="2">
    <source>
        <dbReference type="Proteomes" id="UP001226651"/>
    </source>
</evidence>
<keyword evidence="2" id="KW-1185">Reference proteome</keyword>
<protein>
    <submittedName>
        <fullName evidence="1">Uncharacterized protein</fullName>
    </submittedName>
</protein>
<gene>
    <name evidence="1" type="ORF">QQS39_07190</name>
</gene>
<organism evidence="1 2">
    <name type="scientific">Proteus appendicitidis</name>
    <dbReference type="NCBI Taxonomy" id="3034648"/>
    <lineage>
        <taxon>Bacteria</taxon>
        <taxon>Pseudomonadati</taxon>
        <taxon>Pseudomonadota</taxon>
        <taxon>Gammaproteobacteria</taxon>
        <taxon>Enterobacterales</taxon>
        <taxon>Morganellaceae</taxon>
        <taxon>Proteus</taxon>
    </lineage>
</organism>
<dbReference type="RefSeq" id="WP_285805637.1">
    <property type="nucleotide sequence ID" value="NZ_CP127389.1"/>
</dbReference>
<dbReference type="Proteomes" id="UP001226651">
    <property type="component" value="Chromosome"/>
</dbReference>